<feature type="chain" id="PRO_5044817361" description="Bifunctional inhibitor/plant lipid transfer protein/seed storage helical domain-containing protein" evidence="1">
    <location>
        <begin position="25"/>
        <end position="144"/>
    </location>
</feature>
<dbReference type="AlphaFoldDB" id="A0ABD3AJR9"/>
<protein>
    <recommendedName>
        <fullName evidence="4">Bifunctional inhibitor/plant lipid transfer protein/seed storage helical domain-containing protein</fullName>
    </recommendedName>
</protein>
<dbReference type="PANTHER" id="PTHR34377:SF3">
    <property type="entry name" value="TETRATRICOPEPTIDE REPEAT (TPR)-LIKE SUPERFAMILY PROTEIN"/>
    <property type="match status" value="1"/>
</dbReference>
<dbReference type="SUPFAM" id="SSF47699">
    <property type="entry name" value="Bifunctional inhibitor/lipid-transfer protein/seed storage 2S albumin"/>
    <property type="match status" value="1"/>
</dbReference>
<proteinExistence type="predicted"/>
<keyword evidence="3" id="KW-1185">Reference proteome</keyword>
<evidence type="ECO:0000313" key="3">
    <source>
        <dbReference type="Proteomes" id="UP001630127"/>
    </source>
</evidence>
<keyword evidence="1" id="KW-0732">Signal</keyword>
<dbReference type="EMBL" id="JBJUIK010000004">
    <property type="protein sequence ID" value="KAL3531363.1"/>
    <property type="molecule type" value="Genomic_DNA"/>
</dbReference>
<evidence type="ECO:0000256" key="1">
    <source>
        <dbReference type="SAM" id="SignalP"/>
    </source>
</evidence>
<evidence type="ECO:0008006" key="4">
    <source>
        <dbReference type="Google" id="ProtNLM"/>
    </source>
</evidence>
<dbReference type="PANTHER" id="PTHR34377">
    <property type="entry name" value="TETRATRICOPEPTIDE REPEAT (TPR)-LIKE SUPERFAMILY PROTEIN"/>
    <property type="match status" value="1"/>
</dbReference>
<accession>A0ABD3AJR9</accession>
<gene>
    <name evidence="2" type="ORF">ACH5RR_010685</name>
</gene>
<feature type="signal peptide" evidence="1">
    <location>
        <begin position="1"/>
        <end position="24"/>
    </location>
</feature>
<organism evidence="2 3">
    <name type="scientific">Cinchona calisaya</name>
    <dbReference type="NCBI Taxonomy" id="153742"/>
    <lineage>
        <taxon>Eukaryota</taxon>
        <taxon>Viridiplantae</taxon>
        <taxon>Streptophyta</taxon>
        <taxon>Embryophyta</taxon>
        <taxon>Tracheophyta</taxon>
        <taxon>Spermatophyta</taxon>
        <taxon>Magnoliopsida</taxon>
        <taxon>eudicotyledons</taxon>
        <taxon>Gunneridae</taxon>
        <taxon>Pentapetalae</taxon>
        <taxon>asterids</taxon>
        <taxon>lamiids</taxon>
        <taxon>Gentianales</taxon>
        <taxon>Rubiaceae</taxon>
        <taxon>Cinchonoideae</taxon>
        <taxon>Cinchoneae</taxon>
        <taxon>Cinchona</taxon>
    </lineage>
</organism>
<reference evidence="2 3" key="1">
    <citation type="submission" date="2024-11" db="EMBL/GenBank/DDBJ databases">
        <title>A near-complete genome assembly of Cinchona calisaya.</title>
        <authorList>
            <person name="Lian D.C."/>
            <person name="Zhao X.W."/>
            <person name="Wei L."/>
        </authorList>
    </citation>
    <scope>NUCLEOTIDE SEQUENCE [LARGE SCALE GENOMIC DNA]</scope>
    <source>
        <tissue evidence="2">Nenye</tissue>
    </source>
</reference>
<comment type="caution">
    <text evidence="2">The sequence shown here is derived from an EMBL/GenBank/DDBJ whole genome shotgun (WGS) entry which is preliminary data.</text>
</comment>
<evidence type="ECO:0000313" key="2">
    <source>
        <dbReference type="EMBL" id="KAL3531363.1"/>
    </source>
</evidence>
<name>A0ABD3AJR9_9GENT</name>
<sequence>MDKPNILILAVFLVFLAVQPRINSQWVPRPITSRPLCATELAVASRACSLLPLVPGHPPSPPPPSAQQADSHWYELEHRHRMHRHEATPQEEDCCRWLGAIDSECVCDLLVYLPPFLSRPLHQYTVVVEDSCNVTYLCGSRIKA</sequence>
<dbReference type="Proteomes" id="UP001630127">
    <property type="component" value="Unassembled WGS sequence"/>
</dbReference>
<dbReference type="InterPro" id="IPR036312">
    <property type="entry name" value="Bifun_inhib/LTP/seed_sf"/>
</dbReference>